<reference evidence="1 2" key="1">
    <citation type="journal article" date="2020" name="Nature">
        <title>Isolation of an archaeon at the prokaryote-eukaryote interface.</title>
        <authorList>
            <person name="Imachi H."/>
            <person name="Nobu M.K."/>
            <person name="Nakahara N."/>
            <person name="Morono Y."/>
            <person name="Ogawara M."/>
            <person name="Takaki Y."/>
            <person name="Takano Y."/>
            <person name="Uematsu K."/>
            <person name="Ikuta T."/>
            <person name="Ito M."/>
            <person name="Matsui Y."/>
            <person name="Miyazaki M."/>
            <person name="Murata K."/>
            <person name="Saito Y."/>
            <person name="Sakai S."/>
            <person name="Song C."/>
            <person name="Tasumi E."/>
            <person name="Yamanaka Y."/>
            <person name="Yamaguchi T."/>
            <person name="Kamagata Y."/>
            <person name="Tamaki H."/>
            <person name="Takai K."/>
        </authorList>
    </citation>
    <scope>NUCLEOTIDE SEQUENCE [LARGE SCALE GENOMIC DNA]</scope>
    <source>
        <strain evidence="1 2">MK-D1</strain>
    </source>
</reference>
<dbReference type="GeneID" id="41331738"/>
<dbReference type="RefSeq" id="WP_147664810.1">
    <property type="nucleotide sequence ID" value="NZ_CP042905.2"/>
</dbReference>
<evidence type="ECO:0008006" key="3">
    <source>
        <dbReference type="Google" id="ProtNLM"/>
    </source>
</evidence>
<dbReference type="AlphaFoldDB" id="A0A5B9DFN4"/>
<gene>
    <name evidence="1" type="ORF">DSAG12_03770</name>
</gene>
<dbReference type="Proteomes" id="UP000321408">
    <property type="component" value="Chromosome"/>
</dbReference>
<accession>A0A5B9DFN4</accession>
<name>A0A5B9DFN4_9ARCH</name>
<dbReference type="EMBL" id="CP042905">
    <property type="protein sequence ID" value="QEE17932.1"/>
    <property type="molecule type" value="Genomic_DNA"/>
</dbReference>
<evidence type="ECO:0000313" key="1">
    <source>
        <dbReference type="EMBL" id="QEE17932.1"/>
    </source>
</evidence>
<dbReference type="KEGG" id="psyt:DSAG12_03770"/>
<evidence type="ECO:0000313" key="2">
    <source>
        <dbReference type="Proteomes" id="UP000321408"/>
    </source>
</evidence>
<reference evidence="1 2" key="2">
    <citation type="journal article" date="2024" name="Int. J. Syst. Evol. Microbiol.">
        <title>Promethearchaeum syntrophicum gen. nov., sp. nov., an anaerobic, obligately syntrophic archaeon, the first isolate of the lineage 'Asgard' archaea, and proposal of the new archaeal phylum Promethearchaeota phyl. nov. and kingdom Promethearchaeati regn. nov.</title>
        <authorList>
            <person name="Imachi H."/>
            <person name="Nobu M.K."/>
            <person name="Kato S."/>
            <person name="Takaki Y."/>
            <person name="Miyazaki M."/>
            <person name="Miyata M."/>
            <person name="Ogawara M."/>
            <person name="Saito Y."/>
            <person name="Sakai S."/>
            <person name="Tahara Y.O."/>
            <person name="Takano Y."/>
            <person name="Tasumi E."/>
            <person name="Uematsu K."/>
            <person name="Yoshimura T."/>
            <person name="Itoh T."/>
            <person name="Ohkuma M."/>
            <person name="Takai K."/>
        </authorList>
    </citation>
    <scope>NUCLEOTIDE SEQUENCE [LARGE SCALE GENOMIC DNA]</scope>
    <source>
        <strain evidence="1 2">MK-D1</strain>
    </source>
</reference>
<organism evidence="1 2">
    <name type="scientific">Promethearchaeum syntrophicum</name>
    <dbReference type="NCBI Taxonomy" id="2594042"/>
    <lineage>
        <taxon>Archaea</taxon>
        <taxon>Promethearchaeati</taxon>
        <taxon>Promethearchaeota</taxon>
        <taxon>Promethearchaeia</taxon>
        <taxon>Promethearchaeales</taxon>
        <taxon>Promethearchaeaceae</taxon>
        <taxon>Promethearchaeum</taxon>
    </lineage>
</organism>
<keyword evidence="2" id="KW-1185">Reference proteome</keyword>
<proteinExistence type="predicted"/>
<protein>
    <recommendedName>
        <fullName evidence="3">Neutral/alkaline non-lysosomal ceramidase</fullName>
    </recommendedName>
</protein>
<sequence length="473" mass="54066">MRAAFGKIKLTPKDYIGRNLAGYVPIVKCNGKLDDIYARGVLIESSHQPDNLLIISLDFLKFSIKLSNYIKDKIYSRYKIPQEQILLHAIHTHKSFDLGNEYSFSGGGLIIIKNLLFGQYFTDDKYKIWVSNQIVKLVGNLIRKVKQSDPCKISWKKETIKDNIIINRRHPEIESKSQLGIISFRNLSNEKLIGIIINFGTHPTTLNLTVRKLSADYPGRVCARIEQTTNNQISAVFFTGPAGDLNPITTCGDDFKVLTEDMTPIYDQMGTYKHTKKIGYFLGDEALKIAQKIPSDEYFTDLDFTVYNQFFEIPFEDYKKFWTSKSLKSRLLHLIKKCFLFRLPIFMGSQNPPNFSTFNIRYSGHKIVSQTQIQFILIKAFSKSNERKKSLSITAIPGELFEEIGKKILKNSPTGAENSFIFQNSNDWVGYLFPLKEYILVGGYEPSVSFSPVTGAYVQNNFIKLVHKIKSSK</sequence>